<evidence type="ECO:0000313" key="1">
    <source>
        <dbReference type="EMBL" id="RYP08571.1"/>
    </source>
</evidence>
<evidence type="ECO:0000313" key="2">
    <source>
        <dbReference type="Proteomes" id="UP000293360"/>
    </source>
</evidence>
<dbReference type="AlphaFoldDB" id="A0A4Q4TMY9"/>
<dbReference type="EMBL" id="QJNU01000058">
    <property type="protein sequence ID" value="RYP08571.1"/>
    <property type="molecule type" value="Genomic_DNA"/>
</dbReference>
<comment type="caution">
    <text evidence="1">The sequence shown here is derived from an EMBL/GenBank/DDBJ whole genome shotgun (WGS) entry which is preliminary data.</text>
</comment>
<evidence type="ECO:0008006" key="3">
    <source>
        <dbReference type="Google" id="ProtNLM"/>
    </source>
</evidence>
<proteinExistence type="predicted"/>
<dbReference type="OrthoDB" id="5134445at2759"/>
<organism evidence="1 2">
    <name type="scientific">Monosporascus ibericus</name>
    <dbReference type="NCBI Taxonomy" id="155417"/>
    <lineage>
        <taxon>Eukaryota</taxon>
        <taxon>Fungi</taxon>
        <taxon>Dikarya</taxon>
        <taxon>Ascomycota</taxon>
        <taxon>Pezizomycotina</taxon>
        <taxon>Sordariomycetes</taxon>
        <taxon>Xylariomycetidae</taxon>
        <taxon>Xylariales</taxon>
        <taxon>Xylariales incertae sedis</taxon>
        <taxon>Monosporascus</taxon>
    </lineage>
</organism>
<keyword evidence="2" id="KW-1185">Reference proteome</keyword>
<reference evidence="1 2" key="1">
    <citation type="submission" date="2018-06" db="EMBL/GenBank/DDBJ databases">
        <title>Complete Genomes of Monosporascus.</title>
        <authorList>
            <person name="Robinson A.J."/>
            <person name="Natvig D.O."/>
        </authorList>
    </citation>
    <scope>NUCLEOTIDE SEQUENCE [LARGE SCALE GENOMIC DNA]</scope>
    <source>
        <strain evidence="1 2">CBS 110550</strain>
    </source>
</reference>
<protein>
    <recommendedName>
        <fullName evidence="3">Protein kinase domain-containing protein</fullName>
    </recommendedName>
</protein>
<dbReference type="Proteomes" id="UP000293360">
    <property type="component" value="Unassembled WGS sequence"/>
</dbReference>
<accession>A0A4Q4TMY9</accession>
<dbReference type="STRING" id="155417.A0A4Q4TMY9"/>
<name>A0A4Q4TMY9_9PEZI</name>
<gene>
    <name evidence="1" type="ORF">DL764_001806</name>
</gene>
<sequence>MASAVKSTVTTPFPYVVGRMMSLKSADGENISVTITNIYPVTGEYPVTPSTVMEVQIRKEKGFQKAILKLFDRRFGYWREREQRISASECPHTQQTEAAWQDYVRRGSAEVLFDCFSRIDEDEGAGKFRRLYNNDEKTEGERLAEREGSICYSNQITHAHEVQVYRELQALQGRCIPRFMASVTLDMPSTPPDLPPTYFEIRGILLQKVCGFKLEDLRSELPNSPLAWEEIIQNAVDAAKEINRAGVIQMNAGPWNVVVARLDEHTFQPFILDFAHSYIKWQCDEMVGRGDWDDKYGPDPYSFNDNVQTWHNPKCIGFIMVRDVEKATGHKLRINWDISDLTSDSGWILVSNYTLAGPDRNGRYIAMT</sequence>